<proteinExistence type="predicted"/>
<evidence type="ECO:0000256" key="1">
    <source>
        <dbReference type="SAM" id="MobiDB-lite"/>
    </source>
</evidence>
<dbReference type="InterPro" id="IPR048297">
    <property type="entry name" value="DUF936_dom_pln"/>
</dbReference>
<feature type="compositionally biased region" description="Polar residues" evidence="1">
    <location>
        <begin position="417"/>
        <end position="427"/>
    </location>
</feature>
<feature type="domain" description="DUF6857" evidence="3">
    <location>
        <begin position="1634"/>
        <end position="1790"/>
    </location>
</feature>
<keyword evidence="5" id="KW-1185">Reference proteome</keyword>
<reference evidence="4 5" key="1">
    <citation type="journal article" date="2021" name="Nat. Commun.">
        <title>Incipient diploidization of the medicinal plant Perilla within 10,000 years.</title>
        <authorList>
            <person name="Zhang Y."/>
            <person name="Shen Q."/>
            <person name="Leng L."/>
            <person name="Zhang D."/>
            <person name="Chen S."/>
            <person name="Shi Y."/>
            <person name="Ning Z."/>
            <person name="Chen S."/>
        </authorList>
    </citation>
    <scope>NUCLEOTIDE SEQUENCE [LARGE SCALE GENOMIC DNA]</scope>
    <source>
        <strain evidence="5">cv. PC099</strain>
    </source>
</reference>
<organism evidence="4 5">
    <name type="scientific">Perilla frutescens var. hirtella</name>
    <name type="common">Perilla citriodora</name>
    <name type="synonym">Perilla setoyensis</name>
    <dbReference type="NCBI Taxonomy" id="608512"/>
    <lineage>
        <taxon>Eukaryota</taxon>
        <taxon>Viridiplantae</taxon>
        <taxon>Streptophyta</taxon>
        <taxon>Embryophyta</taxon>
        <taxon>Tracheophyta</taxon>
        <taxon>Spermatophyta</taxon>
        <taxon>Magnoliopsida</taxon>
        <taxon>eudicotyledons</taxon>
        <taxon>Gunneridae</taxon>
        <taxon>Pentapetalae</taxon>
        <taxon>asterids</taxon>
        <taxon>lamiids</taxon>
        <taxon>Lamiales</taxon>
        <taxon>Lamiaceae</taxon>
        <taxon>Nepetoideae</taxon>
        <taxon>Elsholtzieae</taxon>
        <taxon>Perilla</taxon>
    </lineage>
</organism>
<feature type="compositionally biased region" description="Basic and acidic residues" evidence="1">
    <location>
        <begin position="896"/>
        <end position="905"/>
    </location>
</feature>
<evidence type="ECO:0000313" key="4">
    <source>
        <dbReference type="EMBL" id="KAH6821157.1"/>
    </source>
</evidence>
<evidence type="ECO:0000259" key="3">
    <source>
        <dbReference type="Pfam" id="PF21647"/>
    </source>
</evidence>
<feature type="compositionally biased region" description="Acidic residues" evidence="1">
    <location>
        <begin position="906"/>
        <end position="916"/>
    </location>
</feature>
<name>A0AAD4P048_PERFH</name>
<accession>A0AAD4P048</accession>
<feature type="compositionally biased region" description="Basic and acidic residues" evidence="1">
    <location>
        <begin position="1022"/>
        <end position="1036"/>
    </location>
</feature>
<feature type="compositionally biased region" description="Polar residues" evidence="1">
    <location>
        <begin position="487"/>
        <end position="503"/>
    </location>
</feature>
<evidence type="ECO:0000313" key="5">
    <source>
        <dbReference type="Proteomes" id="UP001190926"/>
    </source>
</evidence>
<feature type="region of interest" description="Disordered" evidence="1">
    <location>
        <begin position="1627"/>
        <end position="1674"/>
    </location>
</feature>
<dbReference type="PANTHER" id="PTHR31008:SF15">
    <property type="entry name" value="GPI-ANCHORED ADHESIN-LIKE PROTEIN"/>
    <property type="match status" value="1"/>
</dbReference>
<evidence type="ECO:0000259" key="2">
    <source>
        <dbReference type="Pfam" id="PF06075"/>
    </source>
</evidence>
<feature type="region of interest" description="Disordered" evidence="1">
    <location>
        <begin position="658"/>
        <end position="805"/>
    </location>
</feature>
<feature type="compositionally biased region" description="Polar residues" evidence="1">
    <location>
        <begin position="669"/>
        <end position="680"/>
    </location>
</feature>
<dbReference type="Pfam" id="PF21647">
    <property type="entry name" value="DUF6857"/>
    <property type="match status" value="2"/>
</dbReference>
<feature type="compositionally biased region" description="Basic and acidic residues" evidence="1">
    <location>
        <begin position="835"/>
        <end position="865"/>
    </location>
</feature>
<feature type="compositionally biased region" description="Polar residues" evidence="1">
    <location>
        <begin position="1002"/>
        <end position="1021"/>
    </location>
</feature>
<feature type="region of interest" description="Disordered" evidence="1">
    <location>
        <begin position="835"/>
        <end position="1063"/>
    </location>
</feature>
<feature type="compositionally biased region" description="Acidic residues" evidence="1">
    <location>
        <begin position="1110"/>
        <end position="1137"/>
    </location>
</feature>
<gene>
    <name evidence="4" type="ORF">C2S53_019672</name>
</gene>
<feature type="region of interest" description="Disordered" evidence="1">
    <location>
        <begin position="417"/>
        <end position="539"/>
    </location>
</feature>
<feature type="compositionally biased region" description="Basic and acidic residues" evidence="1">
    <location>
        <begin position="458"/>
        <end position="467"/>
    </location>
</feature>
<protein>
    <submittedName>
        <fullName evidence="4">GPI-anchored adhesin-like protein</fullName>
    </submittedName>
</protein>
<feature type="compositionally biased region" description="Polar residues" evidence="1">
    <location>
        <begin position="766"/>
        <end position="801"/>
    </location>
</feature>
<dbReference type="Pfam" id="PF06075">
    <property type="entry name" value="DUF936"/>
    <property type="match status" value="1"/>
</dbReference>
<sequence>MAKMKADAPLDYAVFQLSPKRSRCELFVSSDGSTEKVASGLLKPFVSHLQIAEEQVASAAQSVKLEVGRRKNAETWFTKGTLERFVRFVSTPEVLELVNTLDAEMSQLEAARRIYSQGAGGQLPGGGGSGATSGDDATKKELLRAIDVRLVAARQDLSTACARAAAAGFNIHTVSELHKFADSFGAHRLNDACSKFKSLNERRPELTQPWNSAPDDRAVRSSYGSDMSIDDDDAPPSPPPRREPAASQPTDPPARRAFSGESSVDTDSGIKPGSAAAEKDVSSTPDMPEPIQASRPARRLSVQDRINMFENKQKENSGGKPTVVKPAELRRLSSDVSSSTVLRRWSGASDMSISLDLSSDRKDVESPVASAVPSFDGKVSNLNDDNAEMSVSEPEMKAVADGGLKGVSFANSEQLFKSNKNDSNLGSGESDVLKDKVSGKTQSRSFISRTEDQESSGDDFRTSDVGRNEGMVGFGNQGKLRGEEFSGSKTQMTGFKDQVSSSVHSRRLQSKSGEPCEVSNTRESSESRDESDMEVGVKAGQKAAVGSGIVDGGAGSRIRQAFASRYKGIEGDSPSAQREVRSVREPEVVEKKESRLLEKVSRASVASVEVTPIGKTEAVGKKESHMSEKVSDTRVSNLEDTGLQRLKFSRQVLNAELSKKARVQRDDASSSGNNRAQFSGQVLLEAQEGSDSFSTPTSQAQRVRQSKGNQELDDLKMKASELEKMFAEHKLRAPGDQPNSARKGRLGDTQHEPSSSLQYTKPIVEVTSQLPDNYQSAQPSRVSKNSTKFDTSSPMVDSQCDSDAMNKKFSDLSVSENSRGKFYDRYMQKRDAKLRDDWSANREEKETRLKSMQDSLERNRSEMKAKIFGTADRQDSASSAHRRVERLRSYNSRSIMKREQQHLDFGDSDNEEEALDFPEQNLENKGVNDATSRDGVSRGAQGKKHVATNRSSASTPRTTAAPVPRSAAKNSTISSGKRRMLPENPLAQSVPNFSDMRKENTKPSGANKINRSQVRSYARSKSTNDEAAAVREDKSRRSQSLRKSSANPSDFREMSPMDSDAVVSTPIKLNEEIQKNVAAKPFLKKGSRKSFVVQSSIAREKAPGVSELTLNEEENFDMESEPEEFLSTVEDEGEEELESLKTDGQDVSDIGELKQGMEPENSVNSGSENGDGALTFSLVDQALGSKLPIPSSFHPVESMPDWSGESPVSWNSQSQHPFSYPHEMSDIDPSVDSPGGSPASWNSHSLNQIETDAARMRKKWGAAQKPMLVVHSSNNPSRKDMTRGFKRLLKFGRKNRGSESLVDWISATTSEGDDDTEDGRDPANRSSEDLRKSRMGFSHAQASEDSFNDCEYFSESVQSSQNSIPAPPPNFKLREDQMSGSTIKGESKHMASLVPGVLMKLLQSINSNLKVRGEYRSALLQVISIVPAISGSELWPDHGFFVKEENGKKKIVIKEEKSGVASRYMQGVLKKSEGKEIDGKENDLNEKKVVSLKFKQPFELKGQTRATSPTMKSETDSVSSKAEVISSKILTAKSSNKQEFINPNSFTNANKKQSAEAVISWGHLASLVAAQAQKEANLAANLAKCISMFADLHASASPQNPHLYLSRFFTLQQLIDKADQTVPTKEVWDNLHTNSSTLQEKDKPKKNHASSQGKNMITKAPRIPSQLTDSDKQEWSKGDDLKEFVELRKVLEHETRSWFLSFLEESLEFGFRGGYSSQERRGKESSARVLEQNNHIALTLSQLKQANEWLDKVKGTSGLEKIEFFDKIDRLKQKVYACLLVHIDSAASALESRKSL</sequence>
<dbReference type="InterPro" id="IPR049172">
    <property type="entry name" value="DUF6857_pln"/>
</dbReference>
<feature type="compositionally biased region" description="Polar residues" evidence="1">
    <location>
        <begin position="1206"/>
        <end position="1217"/>
    </location>
</feature>
<feature type="region of interest" description="Disordered" evidence="1">
    <location>
        <begin position="204"/>
        <end position="326"/>
    </location>
</feature>
<feature type="domain" description="DUF6857" evidence="3">
    <location>
        <begin position="1563"/>
        <end position="1621"/>
    </location>
</feature>
<feature type="domain" description="DUF936" evidence="2">
    <location>
        <begin position="1393"/>
        <end position="1444"/>
    </location>
</feature>
<feature type="compositionally biased region" description="Basic and acidic residues" evidence="1">
    <location>
        <begin position="618"/>
        <end position="632"/>
    </location>
</feature>
<feature type="region of interest" description="Disordered" evidence="1">
    <location>
        <begin position="1187"/>
        <end position="1244"/>
    </location>
</feature>
<comment type="caution">
    <text evidence="4">The sequence shown here is derived from an EMBL/GenBank/DDBJ whole genome shotgun (WGS) entry which is preliminary data.</text>
</comment>
<feature type="compositionally biased region" description="Polar residues" evidence="1">
    <location>
        <begin position="689"/>
        <end position="709"/>
    </location>
</feature>
<dbReference type="Proteomes" id="UP001190926">
    <property type="component" value="Unassembled WGS sequence"/>
</dbReference>
<feature type="region of interest" description="Disordered" evidence="1">
    <location>
        <begin position="1104"/>
        <end position="1174"/>
    </location>
</feature>
<feature type="region of interest" description="Disordered" evidence="1">
    <location>
        <begin position="616"/>
        <end position="640"/>
    </location>
</feature>
<feature type="compositionally biased region" description="Polar residues" evidence="1">
    <location>
        <begin position="948"/>
        <end position="958"/>
    </location>
</feature>
<feature type="region of interest" description="Disordered" evidence="1">
    <location>
        <begin position="358"/>
        <end position="392"/>
    </location>
</feature>
<feature type="compositionally biased region" description="Basic and acidic residues" evidence="1">
    <location>
        <begin position="658"/>
        <end position="668"/>
    </location>
</feature>
<feature type="compositionally biased region" description="Basic and acidic residues" evidence="1">
    <location>
        <begin position="713"/>
        <end position="733"/>
    </location>
</feature>
<feature type="region of interest" description="Disordered" evidence="1">
    <location>
        <begin position="1302"/>
        <end position="1343"/>
    </location>
</feature>
<dbReference type="EMBL" id="SDAM02002666">
    <property type="protein sequence ID" value="KAH6821157.1"/>
    <property type="molecule type" value="Genomic_DNA"/>
</dbReference>
<feature type="compositionally biased region" description="Polar residues" evidence="1">
    <location>
        <begin position="439"/>
        <end position="448"/>
    </location>
</feature>
<feature type="compositionally biased region" description="Basic and acidic residues" evidence="1">
    <location>
        <begin position="1319"/>
        <end position="1332"/>
    </location>
</feature>
<dbReference type="PANTHER" id="PTHR31008">
    <property type="entry name" value="COP1-INTERACTING PROTEIN-RELATED"/>
    <property type="match status" value="1"/>
</dbReference>